<organism evidence="1 2">
    <name type="scientific">Myriangium duriaei CBS 260.36</name>
    <dbReference type="NCBI Taxonomy" id="1168546"/>
    <lineage>
        <taxon>Eukaryota</taxon>
        <taxon>Fungi</taxon>
        <taxon>Dikarya</taxon>
        <taxon>Ascomycota</taxon>
        <taxon>Pezizomycotina</taxon>
        <taxon>Dothideomycetes</taxon>
        <taxon>Dothideomycetidae</taxon>
        <taxon>Myriangiales</taxon>
        <taxon>Myriangiaceae</taxon>
        <taxon>Myriangium</taxon>
    </lineage>
</organism>
<gene>
    <name evidence="1" type="ORF">K461DRAFT_34044</name>
</gene>
<dbReference type="Proteomes" id="UP000799439">
    <property type="component" value="Unassembled WGS sequence"/>
</dbReference>
<evidence type="ECO:0000313" key="2">
    <source>
        <dbReference type="Proteomes" id="UP000799439"/>
    </source>
</evidence>
<protein>
    <submittedName>
        <fullName evidence="1">Uncharacterized protein</fullName>
    </submittedName>
</protein>
<evidence type="ECO:0000313" key="1">
    <source>
        <dbReference type="EMBL" id="KAF2149792.1"/>
    </source>
</evidence>
<dbReference type="EMBL" id="ML996090">
    <property type="protein sequence ID" value="KAF2149792.1"/>
    <property type="molecule type" value="Genomic_DNA"/>
</dbReference>
<proteinExistence type="predicted"/>
<reference evidence="1" key="1">
    <citation type="journal article" date="2020" name="Stud. Mycol.">
        <title>101 Dothideomycetes genomes: a test case for predicting lifestyles and emergence of pathogens.</title>
        <authorList>
            <person name="Haridas S."/>
            <person name="Albert R."/>
            <person name="Binder M."/>
            <person name="Bloem J."/>
            <person name="Labutti K."/>
            <person name="Salamov A."/>
            <person name="Andreopoulos B."/>
            <person name="Baker S."/>
            <person name="Barry K."/>
            <person name="Bills G."/>
            <person name="Bluhm B."/>
            <person name="Cannon C."/>
            <person name="Castanera R."/>
            <person name="Culley D."/>
            <person name="Daum C."/>
            <person name="Ezra D."/>
            <person name="Gonzalez J."/>
            <person name="Henrissat B."/>
            <person name="Kuo A."/>
            <person name="Liang C."/>
            <person name="Lipzen A."/>
            <person name="Lutzoni F."/>
            <person name="Magnuson J."/>
            <person name="Mondo S."/>
            <person name="Nolan M."/>
            <person name="Ohm R."/>
            <person name="Pangilinan J."/>
            <person name="Park H.-J."/>
            <person name="Ramirez L."/>
            <person name="Alfaro M."/>
            <person name="Sun H."/>
            <person name="Tritt A."/>
            <person name="Yoshinaga Y."/>
            <person name="Zwiers L.-H."/>
            <person name="Turgeon B."/>
            <person name="Goodwin S."/>
            <person name="Spatafora J."/>
            <person name="Crous P."/>
            <person name="Grigoriev I."/>
        </authorList>
    </citation>
    <scope>NUCLEOTIDE SEQUENCE</scope>
    <source>
        <strain evidence="1">CBS 260.36</strain>
    </source>
</reference>
<accession>A0A9P4IXS4</accession>
<name>A0A9P4IXS4_9PEZI</name>
<dbReference type="AlphaFoldDB" id="A0A9P4IXS4"/>
<comment type="caution">
    <text evidence="1">The sequence shown here is derived from an EMBL/GenBank/DDBJ whole genome shotgun (WGS) entry which is preliminary data.</text>
</comment>
<dbReference type="SUPFAM" id="SSF56801">
    <property type="entry name" value="Acetyl-CoA synthetase-like"/>
    <property type="match status" value="1"/>
</dbReference>
<keyword evidence="2" id="KW-1185">Reference proteome</keyword>
<sequence length="142" mass="15906">MLASRRASFEPRSSISGKKHASVGFPAAAWFRVVEQSNINRLVSNGAVGDLLGNRPLLWHSHLNFPGRSSETFVVRPTIALQLRLSSGGRTLRTSDMIRKTERMESGLHRSYSDTAARQWRPNALYVVDQRTTKAITHFEAT</sequence>